<dbReference type="InterPro" id="IPR036868">
    <property type="entry name" value="TusA-like_sf"/>
</dbReference>
<comment type="caution">
    <text evidence="2">The sequence shown here is derived from an EMBL/GenBank/DDBJ whole genome shotgun (WGS) entry which is preliminary data.</text>
</comment>
<evidence type="ECO:0000313" key="2">
    <source>
        <dbReference type="EMBL" id="RMB11659.1"/>
    </source>
</evidence>
<dbReference type="Proteomes" id="UP000277326">
    <property type="component" value="Unassembled WGS sequence"/>
</dbReference>
<organism evidence="2 3">
    <name type="scientific">Haloplanus aerogenes</name>
    <dbReference type="NCBI Taxonomy" id="660522"/>
    <lineage>
        <taxon>Archaea</taxon>
        <taxon>Methanobacteriati</taxon>
        <taxon>Methanobacteriota</taxon>
        <taxon>Stenosarchaea group</taxon>
        <taxon>Halobacteria</taxon>
        <taxon>Halobacteriales</taxon>
        <taxon>Haloferacaceae</taxon>
        <taxon>Haloplanus</taxon>
    </lineage>
</organism>
<evidence type="ECO:0000313" key="3">
    <source>
        <dbReference type="Proteomes" id="UP000277326"/>
    </source>
</evidence>
<dbReference type="AlphaFoldDB" id="A0A3M0CWE3"/>
<feature type="region of interest" description="Disordered" evidence="1">
    <location>
        <begin position="1"/>
        <end position="23"/>
    </location>
</feature>
<feature type="compositionally biased region" description="Low complexity" evidence="1">
    <location>
        <begin position="1"/>
        <end position="10"/>
    </location>
</feature>
<reference evidence="2 3" key="1">
    <citation type="journal article" date="2015" name="Stand. Genomic Sci.">
        <title>Genomic Encyclopedia of Bacterial and Archaeal Type Strains, Phase III: the genomes of soil and plant-associated and newly described type strains.</title>
        <authorList>
            <person name="Whitman W.B."/>
            <person name="Woyke T."/>
            <person name="Klenk H.P."/>
            <person name="Zhou Y."/>
            <person name="Lilburn T.G."/>
            <person name="Beck B.J."/>
            <person name="De Vos P."/>
            <person name="Vandamme P."/>
            <person name="Eisen J.A."/>
            <person name="Garrity G."/>
            <person name="Hugenholtz P."/>
            <person name="Kyrpides N.C."/>
        </authorList>
    </citation>
    <scope>NUCLEOTIDE SEQUENCE [LARGE SCALE GENOMIC DNA]</scope>
    <source>
        <strain evidence="2 3">CGMCC 1.10124</strain>
    </source>
</reference>
<sequence>MTETTIPDTAPDADPDMTVDNRGRGCASGIARVQRALEDLPDGAVLVVKSTDRRAKQEEFTMSKHESTAADSSARTTDETPWKHLASAEPIRIRDPLAEVLGMVPDEEPLVVTFADVAKAAGHACPAVAGAYRSTQLALERLYPDGYPVRSDIAVTVGGDSSDSGLGPMANVIRHITGAADETGFAGFGGFGGRDDLLSFGDVDASGRAFRFERTSTDAAVVVSFDPSATGVDPDDSGGGAMETLPRIVAGDADADEATAFRDRWHERVQRILDAPAAGGPFTVEETG</sequence>
<protein>
    <submittedName>
        <fullName evidence="2">Uncharacterized protein</fullName>
    </submittedName>
</protein>
<proteinExistence type="predicted"/>
<gene>
    <name evidence="2" type="ORF">ATH50_3358</name>
</gene>
<dbReference type="EMBL" id="REFS01000008">
    <property type="protein sequence ID" value="RMB11659.1"/>
    <property type="molecule type" value="Genomic_DNA"/>
</dbReference>
<name>A0A3M0CWE3_9EURY</name>
<evidence type="ECO:0000256" key="1">
    <source>
        <dbReference type="SAM" id="MobiDB-lite"/>
    </source>
</evidence>
<dbReference type="Gene3D" id="3.30.110.40">
    <property type="entry name" value="TusA-like domain"/>
    <property type="match status" value="1"/>
</dbReference>
<dbReference type="SUPFAM" id="SSF64307">
    <property type="entry name" value="SirA-like"/>
    <property type="match status" value="1"/>
</dbReference>
<feature type="region of interest" description="Disordered" evidence="1">
    <location>
        <begin position="57"/>
        <end position="82"/>
    </location>
</feature>
<feature type="compositionally biased region" description="Basic and acidic residues" evidence="1">
    <location>
        <begin position="57"/>
        <end position="68"/>
    </location>
</feature>
<accession>A0A3M0CWE3</accession>